<evidence type="ECO:0000313" key="3">
    <source>
        <dbReference type="EMBL" id="KXA18930.1"/>
    </source>
</evidence>
<keyword evidence="2" id="KW-0472">Membrane</keyword>
<feature type="compositionally biased region" description="Low complexity" evidence="1">
    <location>
        <begin position="28"/>
        <end position="37"/>
    </location>
</feature>
<gene>
    <name evidence="3" type="ORF">HMPREF3216_00268</name>
</gene>
<accession>A0A133NRL1</accession>
<organism evidence="3 4">
    <name type="scientific">Gardnerella vaginalis</name>
    <dbReference type="NCBI Taxonomy" id="2702"/>
    <lineage>
        <taxon>Bacteria</taxon>
        <taxon>Bacillati</taxon>
        <taxon>Actinomycetota</taxon>
        <taxon>Actinomycetes</taxon>
        <taxon>Bifidobacteriales</taxon>
        <taxon>Bifidobacteriaceae</taxon>
        <taxon>Gardnerella</taxon>
    </lineage>
</organism>
<dbReference type="AlphaFoldDB" id="A0A133NRL1"/>
<feature type="transmembrane region" description="Helical" evidence="2">
    <location>
        <begin position="398"/>
        <end position="416"/>
    </location>
</feature>
<feature type="transmembrane region" description="Helical" evidence="2">
    <location>
        <begin position="659"/>
        <end position="676"/>
    </location>
</feature>
<keyword evidence="2" id="KW-0812">Transmembrane</keyword>
<proteinExistence type="predicted"/>
<evidence type="ECO:0000313" key="4">
    <source>
        <dbReference type="Proteomes" id="UP000070558"/>
    </source>
</evidence>
<feature type="compositionally biased region" description="Polar residues" evidence="1">
    <location>
        <begin position="1"/>
        <end position="19"/>
    </location>
</feature>
<comment type="caution">
    <text evidence="3">The sequence shown here is derived from an EMBL/GenBank/DDBJ whole genome shotgun (WGS) entry which is preliminary data.</text>
</comment>
<feature type="transmembrane region" description="Helical" evidence="2">
    <location>
        <begin position="688"/>
        <end position="707"/>
    </location>
</feature>
<feature type="transmembrane region" description="Helical" evidence="2">
    <location>
        <begin position="428"/>
        <end position="450"/>
    </location>
</feature>
<reference evidence="3 4" key="1">
    <citation type="submission" date="2016-01" db="EMBL/GenBank/DDBJ databases">
        <authorList>
            <person name="Oliw E.H."/>
        </authorList>
    </citation>
    <scope>NUCLEOTIDE SEQUENCE [LARGE SCALE GENOMIC DNA]</scope>
    <source>
        <strain evidence="3 4">GED7760B</strain>
    </source>
</reference>
<evidence type="ECO:0008006" key="5">
    <source>
        <dbReference type="Google" id="ProtNLM"/>
    </source>
</evidence>
<feature type="transmembrane region" description="Helical" evidence="2">
    <location>
        <begin position="456"/>
        <end position="475"/>
    </location>
</feature>
<keyword evidence="2" id="KW-1133">Transmembrane helix</keyword>
<feature type="transmembrane region" description="Helical" evidence="2">
    <location>
        <begin position="743"/>
        <end position="761"/>
    </location>
</feature>
<dbReference type="RefSeq" id="WP_230953842.1">
    <property type="nucleotide sequence ID" value="NZ_KQ956810.1"/>
</dbReference>
<evidence type="ECO:0000256" key="1">
    <source>
        <dbReference type="SAM" id="MobiDB-lite"/>
    </source>
</evidence>
<feature type="region of interest" description="Disordered" evidence="1">
    <location>
        <begin position="1"/>
        <end position="37"/>
    </location>
</feature>
<sequence>MSYVTLQNGNVKNGNSTKELTGVHMGDTSNSNGNATSANSVTAERNVTMAGSAISSVISSALQYGCDCARAVRSILRRISLIMPLIIVLLLELVWFNFPAIESARFNSTPVQSVSTGAGLIRHGDVYTVTGKNDQYIQLHYAQPSQINNIYVDMRSPRTRTLDIAVYVLDGGNSTSYIQVASQPVTSNVNDTKYVRVHAVDKVAGLRLSTNLQKGDSFTIANLALNQRRPLHISLVRVVILLLIAYVIYVLAPRSRIYKEALDLRVRKQQLWLVALVLVQCAILVGVTKITGTQHMFTAGVCNNGGFICDANQYNHLANSLIKGHLYLDLPVPDWLPNMSNPYDAGARYAMSIKTGQPTYWDYAFHGSHYFTYFGALPALLLFVPFKVLTGHDLRTDYAVAFFAVAFAIASLYLMVQLLRRFFPKRSFGFLVLSHLIMLMSSGVLIQAYLPQIYSLPMLSSLCFTCLGLGLWLQARTVQSAQSETPYLRKLLLILGAVCIALNLGCRPQFILSSLFAFVIFKEEIVKYRLFFAFKRSSVINTICVIAPMILIGLVACWYNYARFGSPLDFGATYNLTGFDMVHRSYSWARIPWGVWMYLFQPITITPVFPFMEQSVLPSMFHGQIIMEPFFGGLLAYSPVCAAVVLYPAVKQQLRKKQLAGFFTLGLTLAILLMVLDAEVVGISSRYFSDFGWLLALCAIMVIASLVDKVSSCVHMVDIPSGCVDEPDEEFTSQTNFKLMHKVLIILVISSVGLCSLNLLANGRYSDLQGTRPSIYRSIESWFSPLM</sequence>
<dbReference type="PATRIC" id="fig|2702.99.peg.269"/>
<feature type="transmembrane region" description="Helical" evidence="2">
    <location>
        <begin position="79"/>
        <end position="98"/>
    </location>
</feature>
<feature type="transmembrane region" description="Helical" evidence="2">
    <location>
        <begin position="538"/>
        <end position="561"/>
    </location>
</feature>
<protein>
    <recommendedName>
        <fullName evidence="5">Beta-carotene 15,15'-monooxygenase</fullName>
    </recommendedName>
</protein>
<name>A0A133NRL1_GARVA</name>
<dbReference type="Proteomes" id="UP000070558">
    <property type="component" value="Unassembled WGS sequence"/>
</dbReference>
<dbReference type="EMBL" id="LRQA01000022">
    <property type="protein sequence ID" value="KXA18930.1"/>
    <property type="molecule type" value="Genomic_DNA"/>
</dbReference>
<evidence type="ECO:0000256" key="2">
    <source>
        <dbReference type="SAM" id="Phobius"/>
    </source>
</evidence>
<feature type="transmembrane region" description="Helical" evidence="2">
    <location>
        <begin position="487"/>
        <end position="504"/>
    </location>
</feature>
<feature type="transmembrane region" description="Helical" evidence="2">
    <location>
        <begin position="271"/>
        <end position="288"/>
    </location>
</feature>
<feature type="transmembrane region" description="Helical" evidence="2">
    <location>
        <begin position="370"/>
        <end position="386"/>
    </location>
</feature>
<feature type="transmembrane region" description="Helical" evidence="2">
    <location>
        <begin position="231"/>
        <end position="251"/>
    </location>
</feature>
<feature type="transmembrane region" description="Helical" evidence="2">
    <location>
        <begin position="625"/>
        <end position="647"/>
    </location>
</feature>